<feature type="domain" description="Amine oxidase" evidence="7">
    <location>
        <begin position="342"/>
        <end position="421"/>
    </location>
</feature>
<evidence type="ECO:0000313" key="9">
    <source>
        <dbReference type="Proteomes" id="UP000683360"/>
    </source>
</evidence>
<dbReference type="EC" id="1.3.99.23" evidence="8"/>
<keyword evidence="4" id="KW-0274">FAD</keyword>
<sequence length="721" mass="80782">MFYFAIWPGPSLHGPMFALGEKFKPYKVPSEKLDAIVIGSGIGGLSTAVLLAKAGKKVLVLEQHDQAGGCCHTFIDKGYEFDTGIHYIGKMYDGHPDRVLTDQLTGGAIEYPLIEEIYDVVRLGDPAKSRAYNIISGRERLEKSLKEYFPKEETAIKKFMEFLIESRSSFTGYFAMKVLPKRVVKLLIATGIYKFMFRSYAKYHGTSLKTLLDDLTDNEELKAVLSYCWEIMIVLSYCWGDYGKTNIIAYLDSFILLLGDYGKTNVIAYLDSFILLLGDYGTYPSNTSSIMHSALLNLFISGGYYIRGGPSEVVFQTILTLEKFGGRIFMQAPIQKILIADSGRAHGVVPSESSLLLHAALFNHYEEGAYYIRGGSSEIPYQIVQRLEALGGKVLVKAPVQKILTNDQGQAVGVLVGKGTNSCELFAKNIISDAGVSNTFLRLLPKEVAVKSSIYPMIKKVGESFSFISMFVGLEGTTKELGLKAQNIWAFTRPDVEELTKEYINLSVEDAAEAEVPLLFVSFPSAKDPSWSERFPGKSNLLIITICPYKWFDRWEDEKVKKRGGEYDGLKNAIGRQMLNQVIQMFPQIEDKIAYTDVGSPLSNKYYLGFDKGEMYGLDHTMQRFSPEVSSELRAQTDIPGLFLTGQDISTCGFTGAMFGGMFCAGAVLNRKLHNDLETLVKEIRKTNDTKKDTFNILHQPRICFMYCIFNPYVRLYLFLN</sequence>
<protein>
    <submittedName>
        <fullName evidence="8">RETSAT</fullName>
        <ecNumber evidence="8">1.3.99.23</ecNumber>
    </submittedName>
</protein>
<accession>A0A8S3RM98</accession>
<organism evidence="8 9">
    <name type="scientific">Mytilus edulis</name>
    <name type="common">Blue mussel</name>
    <dbReference type="NCBI Taxonomy" id="6550"/>
    <lineage>
        <taxon>Eukaryota</taxon>
        <taxon>Metazoa</taxon>
        <taxon>Spiralia</taxon>
        <taxon>Lophotrochozoa</taxon>
        <taxon>Mollusca</taxon>
        <taxon>Bivalvia</taxon>
        <taxon>Autobranchia</taxon>
        <taxon>Pteriomorphia</taxon>
        <taxon>Mytilida</taxon>
        <taxon>Mytiloidea</taxon>
        <taxon>Mytilidae</taxon>
        <taxon>Mytilinae</taxon>
        <taxon>Mytilus</taxon>
    </lineage>
</organism>
<comment type="caution">
    <text evidence="8">The sequence shown here is derived from an EMBL/GenBank/DDBJ whole genome shotgun (WGS) entry which is preliminary data.</text>
</comment>
<dbReference type="SUPFAM" id="SSF51905">
    <property type="entry name" value="FAD/NAD(P)-binding domain"/>
    <property type="match status" value="1"/>
</dbReference>
<evidence type="ECO:0000313" key="8">
    <source>
        <dbReference type="EMBL" id="CAG2206159.1"/>
    </source>
</evidence>
<dbReference type="OrthoDB" id="38045at2759"/>
<keyword evidence="9" id="KW-1185">Reference proteome</keyword>
<evidence type="ECO:0000256" key="6">
    <source>
        <dbReference type="ARBA" id="ARBA00023027"/>
    </source>
</evidence>
<dbReference type="Pfam" id="PF01593">
    <property type="entry name" value="Amino_oxidase"/>
    <property type="match status" value="1"/>
</dbReference>
<evidence type="ECO:0000256" key="4">
    <source>
        <dbReference type="ARBA" id="ARBA00022827"/>
    </source>
</evidence>
<dbReference type="InterPro" id="IPR036188">
    <property type="entry name" value="FAD/NAD-bd_sf"/>
</dbReference>
<dbReference type="EMBL" id="CAJPWZ010001043">
    <property type="protein sequence ID" value="CAG2206159.1"/>
    <property type="molecule type" value="Genomic_DNA"/>
</dbReference>
<reference evidence="8" key="1">
    <citation type="submission" date="2021-03" db="EMBL/GenBank/DDBJ databases">
        <authorList>
            <person name="Bekaert M."/>
        </authorList>
    </citation>
    <scope>NUCLEOTIDE SEQUENCE</scope>
</reference>
<evidence type="ECO:0000259" key="7">
    <source>
        <dbReference type="Pfam" id="PF01593"/>
    </source>
</evidence>
<evidence type="ECO:0000256" key="2">
    <source>
        <dbReference type="ARBA" id="ARBA00022630"/>
    </source>
</evidence>
<keyword evidence="5" id="KW-0521">NADP</keyword>
<keyword evidence="2" id="KW-0285">Flavoprotein</keyword>
<dbReference type="PANTHER" id="PTHR46091">
    <property type="entry name" value="BLR7054 PROTEIN"/>
    <property type="match status" value="1"/>
</dbReference>
<dbReference type="Pfam" id="PF13450">
    <property type="entry name" value="NAD_binding_8"/>
    <property type="match status" value="1"/>
</dbReference>
<keyword evidence="8" id="KW-0560">Oxidoreductase</keyword>
<dbReference type="Proteomes" id="UP000683360">
    <property type="component" value="Unassembled WGS sequence"/>
</dbReference>
<dbReference type="InterPro" id="IPR002937">
    <property type="entry name" value="Amino_oxidase"/>
</dbReference>
<proteinExistence type="inferred from homology"/>
<dbReference type="PANTHER" id="PTHR46091:SF3">
    <property type="entry name" value="AMINE OXIDASE DOMAIN-CONTAINING PROTEIN"/>
    <property type="match status" value="1"/>
</dbReference>
<comment type="similarity">
    <text evidence="1">Belongs to the carotenoid/retinoid oxidoreductase family. CrtISO subfamily.</text>
</comment>
<keyword evidence="6" id="KW-0520">NAD</keyword>
<keyword evidence="3" id="KW-0732">Signal</keyword>
<dbReference type="InterPro" id="IPR052206">
    <property type="entry name" value="Retinol_saturase"/>
</dbReference>
<dbReference type="Gene3D" id="3.50.50.60">
    <property type="entry name" value="FAD/NAD(P)-binding domain"/>
    <property type="match status" value="2"/>
</dbReference>
<dbReference type="PRINTS" id="PR00411">
    <property type="entry name" value="PNDRDTASEI"/>
</dbReference>
<gene>
    <name evidence="8" type="ORF">MEDL_20503</name>
</gene>
<dbReference type="AlphaFoldDB" id="A0A8S3RM98"/>
<evidence type="ECO:0000256" key="3">
    <source>
        <dbReference type="ARBA" id="ARBA00022729"/>
    </source>
</evidence>
<evidence type="ECO:0000256" key="5">
    <source>
        <dbReference type="ARBA" id="ARBA00022857"/>
    </source>
</evidence>
<name>A0A8S3RM98_MYTED</name>
<evidence type="ECO:0000256" key="1">
    <source>
        <dbReference type="ARBA" id="ARBA00005855"/>
    </source>
</evidence>
<dbReference type="GO" id="GO:0051786">
    <property type="term" value="F:all-trans-retinol 13,14-reductase activity"/>
    <property type="evidence" value="ECO:0007669"/>
    <property type="project" value="UniProtKB-EC"/>
</dbReference>